<comment type="caution">
    <text evidence="2">The sequence shown here is derived from an EMBL/GenBank/DDBJ whole genome shotgun (WGS) entry which is preliminary data.</text>
</comment>
<feature type="region of interest" description="Disordered" evidence="1">
    <location>
        <begin position="75"/>
        <end position="97"/>
    </location>
</feature>
<dbReference type="Proteomes" id="UP001140453">
    <property type="component" value="Unassembled WGS sequence"/>
</dbReference>
<name>A0A9W8YLG8_9PEZI</name>
<feature type="compositionally biased region" description="Basic and acidic residues" evidence="1">
    <location>
        <begin position="80"/>
        <end position="97"/>
    </location>
</feature>
<keyword evidence="3" id="KW-1185">Reference proteome</keyword>
<reference evidence="2" key="1">
    <citation type="submission" date="2022-10" db="EMBL/GenBank/DDBJ databases">
        <title>Tapping the CABI collections for fungal endophytes: first genome assemblies for Collariella, Neodidymelliopsis, Ascochyta clinopodiicola, Didymella pomorum, Didymosphaeria variabile, Neocosmospora piperis and Neocucurbitaria cava.</title>
        <authorList>
            <person name="Hill R."/>
        </authorList>
    </citation>
    <scope>NUCLEOTIDE SEQUENCE</scope>
    <source>
        <strain evidence="2">IMI 355082</strain>
    </source>
</reference>
<dbReference type="EMBL" id="JAPEVB010000006">
    <property type="protein sequence ID" value="KAJ4386873.1"/>
    <property type="molecule type" value="Genomic_DNA"/>
</dbReference>
<evidence type="ECO:0000313" key="2">
    <source>
        <dbReference type="EMBL" id="KAJ4386873.1"/>
    </source>
</evidence>
<evidence type="ECO:0000313" key="3">
    <source>
        <dbReference type="Proteomes" id="UP001140453"/>
    </source>
</evidence>
<proteinExistence type="predicted"/>
<sequence length="97" mass="10676">MREASGVPIWSQEGQPDPGIGPSRTQEIFESPAFNPTGYYALTEMELQELFAHTAEISSADFEQFADSAYHSLETNTEAIDDRSKGKGKEVDADFNA</sequence>
<dbReference type="AlphaFoldDB" id="A0A9W8YLG8"/>
<organism evidence="2 3">
    <name type="scientific">Gnomoniopsis smithogilvyi</name>
    <dbReference type="NCBI Taxonomy" id="1191159"/>
    <lineage>
        <taxon>Eukaryota</taxon>
        <taxon>Fungi</taxon>
        <taxon>Dikarya</taxon>
        <taxon>Ascomycota</taxon>
        <taxon>Pezizomycotina</taxon>
        <taxon>Sordariomycetes</taxon>
        <taxon>Sordariomycetidae</taxon>
        <taxon>Diaporthales</taxon>
        <taxon>Gnomoniaceae</taxon>
        <taxon>Gnomoniopsis</taxon>
    </lineage>
</organism>
<feature type="region of interest" description="Disordered" evidence="1">
    <location>
        <begin position="1"/>
        <end position="28"/>
    </location>
</feature>
<gene>
    <name evidence="2" type="ORF">N0V93_009772</name>
</gene>
<protein>
    <submittedName>
        <fullName evidence="2">Uncharacterized protein</fullName>
    </submittedName>
</protein>
<accession>A0A9W8YLG8</accession>
<evidence type="ECO:0000256" key="1">
    <source>
        <dbReference type="SAM" id="MobiDB-lite"/>
    </source>
</evidence>